<protein>
    <recommendedName>
        <fullName evidence="4">DUF4200 domain-containing protein</fullName>
    </recommendedName>
</protein>
<reference evidence="2 3" key="1">
    <citation type="journal article" date="2015" name="Sci. Rep.">
        <title>Genome of the facultative scuticociliatosis pathogen Pseudocohnilembus persalinus provides insight into its virulence through horizontal gene transfer.</title>
        <authorList>
            <person name="Xiong J."/>
            <person name="Wang G."/>
            <person name="Cheng J."/>
            <person name="Tian M."/>
            <person name="Pan X."/>
            <person name="Warren A."/>
            <person name="Jiang C."/>
            <person name="Yuan D."/>
            <person name="Miao W."/>
        </authorList>
    </citation>
    <scope>NUCLEOTIDE SEQUENCE [LARGE SCALE GENOMIC DNA]</scope>
    <source>
        <strain evidence="2">36N120E</strain>
    </source>
</reference>
<feature type="coiled-coil region" evidence="1">
    <location>
        <begin position="106"/>
        <end position="266"/>
    </location>
</feature>
<dbReference type="OrthoDB" id="301526at2759"/>
<evidence type="ECO:0000313" key="3">
    <source>
        <dbReference type="Proteomes" id="UP000054937"/>
    </source>
</evidence>
<evidence type="ECO:0000256" key="1">
    <source>
        <dbReference type="SAM" id="Coils"/>
    </source>
</evidence>
<comment type="caution">
    <text evidence="2">The sequence shown here is derived from an EMBL/GenBank/DDBJ whole genome shotgun (WGS) entry which is preliminary data.</text>
</comment>
<sequence length="397" mass="47661">MGKLPSLQRNNSQGNVKQILKGFDFTNPSRTKNSQRVRNITSRVKSTIQFVPSIGQMKNLRDFQKEINQDRKTLEEQRLAQDSQNTRLIKIQQKERCINEQYIQQKKKMGETLEILVQQAEEFNEEQRKMNEELERKKTSVVIKQDDRREKEQDLKKKDEIENQKKEQTLQEYRHEIKILEEEHKELRKKKKQLMIYHDFLNDVIKLQKEERDSNQQQDEVEKNVNGIIERFNYLQKEAEKFINEQKEMEQEQNEIKRQIQNLKSDIQSQHFQHISDLYVLKRDIDEINQDNSELLVNVEGKFSDLRGKHLDYGQIYFGINNLYQEYILLPSTLKKTNNQYGADKKQEQIEEESSNKDTTQLLLEKLNAIQRYLTTLKAVKDKFKQDCPNYQPLYKD</sequence>
<dbReference type="OMA" id="ERCINEQ"/>
<dbReference type="EMBL" id="LDAU01000130">
    <property type="protein sequence ID" value="KRX03550.1"/>
    <property type="molecule type" value="Genomic_DNA"/>
</dbReference>
<keyword evidence="1" id="KW-0175">Coiled coil</keyword>
<evidence type="ECO:0000313" key="2">
    <source>
        <dbReference type="EMBL" id="KRX03550.1"/>
    </source>
</evidence>
<name>A0A0V0QMR8_PSEPJ</name>
<dbReference type="AlphaFoldDB" id="A0A0V0QMR8"/>
<dbReference type="InParanoid" id="A0A0V0QMR8"/>
<organism evidence="2 3">
    <name type="scientific">Pseudocohnilembus persalinus</name>
    <name type="common">Ciliate</name>
    <dbReference type="NCBI Taxonomy" id="266149"/>
    <lineage>
        <taxon>Eukaryota</taxon>
        <taxon>Sar</taxon>
        <taxon>Alveolata</taxon>
        <taxon>Ciliophora</taxon>
        <taxon>Intramacronucleata</taxon>
        <taxon>Oligohymenophorea</taxon>
        <taxon>Scuticociliatia</taxon>
        <taxon>Philasterida</taxon>
        <taxon>Pseudocohnilembidae</taxon>
        <taxon>Pseudocohnilembus</taxon>
    </lineage>
</organism>
<gene>
    <name evidence="2" type="ORF">PPERSA_12680</name>
</gene>
<dbReference type="Proteomes" id="UP000054937">
    <property type="component" value="Unassembled WGS sequence"/>
</dbReference>
<keyword evidence="3" id="KW-1185">Reference proteome</keyword>
<proteinExistence type="predicted"/>
<accession>A0A0V0QMR8</accession>
<evidence type="ECO:0008006" key="4">
    <source>
        <dbReference type="Google" id="ProtNLM"/>
    </source>
</evidence>